<keyword evidence="1" id="KW-0812">Transmembrane</keyword>
<dbReference type="Pfam" id="PF06210">
    <property type="entry name" value="DUF1003"/>
    <property type="match status" value="1"/>
</dbReference>
<keyword evidence="3" id="KW-1185">Reference proteome</keyword>
<proteinExistence type="predicted"/>
<keyword evidence="1" id="KW-0472">Membrane</keyword>
<reference evidence="3" key="1">
    <citation type="submission" date="2016-10" db="EMBL/GenBank/DDBJ databases">
        <authorList>
            <person name="Varghese N."/>
            <person name="Submissions S."/>
        </authorList>
    </citation>
    <scope>NUCLEOTIDE SEQUENCE [LARGE SCALE GENOMIC DNA]</scope>
    <source>
        <strain evidence="3">Gh-48</strain>
    </source>
</reference>
<keyword evidence="1" id="KW-1133">Transmembrane helix</keyword>
<sequence length="158" mass="18530">MLTLDHMPRKAKIKSNNQVERGNLETPFVSDFLGSVWFLCIILILIILYIIWNAGFIPWLHPFDPSPFNILDTILSVFAIILSITVLISQKRQRQMEKVREQVEFEVNVRAETEITKILEMLEQVQQKLGINTADEDLEQMKKKLDIRKLHERIKKSD</sequence>
<dbReference type="Proteomes" id="UP000198942">
    <property type="component" value="Unassembled WGS sequence"/>
</dbReference>
<dbReference type="InterPro" id="IPR010406">
    <property type="entry name" value="DUF1003"/>
</dbReference>
<feature type="transmembrane region" description="Helical" evidence="1">
    <location>
        <begin position="36"/>
        <end position="56"/>
    </location>
</feature>
<protein>
    <recommendedName>
        <fullName evidence="4">DUF1003 domain-containing protein</fullName>
    </recommendedName>
</protein>
<evidence type="ECO:0000313" key="3">
    <source>
        <dbReference type="Proteomes" id="UP000198942"/>
    </source>
</evidence>
<evidence type="ECO:0000313" key="2">
    <source>
        <dbReference type="EMBL" id="SEO98827.1"/>
    </source>
</evidence>
<dbReference type="STRING" id="551995.SAMN05192574_11846"/>
<accession>A0A1H8U6Z9</accession>
<gene>
    <name evidence="2" type="ORF">SAMN05192574_11846</name>
</gene>
<evidence type="ECO:0008006" key="4">
    <source>
        <dbReference type="Google" id="ProtNLM"/>
    </source>
</evidence>
<feature type="transmembrane region" description="Helical" evidence="1">
    <location>
        <begin position="68"/>
        <end position="88"/>
    </location>
</feature>
<dbReference type="PANTHER" id="PTHR41386">
    <property type="entry name" value="INTEGRAL MEMBRANE PROTEIN-RELATED"/>
    <property type="match status" value="1"/>
</dbReference>
<name>A0A1H8U6Z9_9SPHI</name>
<dbReference type="PANTHER" id="PTHR41386:SF1">
    <property type="entry name" value="MEMBRANE PROTEIN"/>
    <property type="match status" value="1"/>
</dbReference>
<organism evidence="2 3">
    <name type="scientific">Mucilaginibacter gossypiicola</name>
    <dbReference type="NCBI Taxonomy" id="551995"/>
    <lineage>
        <taxon>Bacteria</taxon>
        <taxon>Pseudomonadati</taxon>
        <taxon>Bacteroidota</taxon>
        <taxon>Sphingobacteriia</taxon>
        <taxon>Sphingobacteriales</taxon>
        <taxon>Sphingobacteriaceae</taxon>
        <taxon>Mucilaginibacter</taxon>
    </lineage>
</organism>
<dbReference type="AlphaFoldDB" id="A0A1H8U6Z9"/>
<evidence type="ECO:0000256" key="1">
    <source>
        <dbReference type="SAM" id="Phobius"/>
    </source>
</evidence>
<dbReference type="EMBL" id="FOCL01000018">
    <property type="protein sequence ID" value="SEO98827.1"/>
    <property type="molecule type" value="Genomic_DNA"/>
</dbReference>